<evidence type="ECO:0000313" key="3">
    <source>
        <dbReference type="Proteomes" id="UP001066276"/>
    </source>
</evidence>
<name>A0AAV7UDE9_PLEWA</name>
<protein>
    <submittedName>
        <fullName evidence="2">Uncharacterized protein</fullName>
    </submittedName>
</protein>
<comment type="caution">
    <text evidence="2">The sequence shown here is derived from an EMBL/GenBank/DDBJ whole genome shotgun (WGS) entry which is preliminary data.</text>
</comment>
<sequence>MQSGDNRACSPDVDEREDTGRPCASLKRPLGSTSWTRELQGQAGEAKAAGKAVAGIGVKGRELRGRGDEGRVWPAYRTHVISCRKRRIAAGTVWGSLERPDPLSEEKAGPWAAGWNSRVKNRYAHGGADVAWEGRFEAASNVPGQIHCVCLATRRESGDAVAPWRPLAAAGPLQESVQFVDDQQLGPSWAVNSVCSGHTVRDYDEMEEDSLEEGEVHEKEALQMFDEVAWWHREARGSI</sequence>
<dbReference type="Proteomes" id="UP001066276">
    <property type="component" value="Chromosome 3_1"/>
</dbReference>
<gene>
    <name evidence="2" type="ORF">NDU88_003123</name>
</gene>
<proteinExistence type="predicted"/>
<evidence type="ECO:0000313" key="2">
    <source>
        <dbReference type="EMBL" id="KAJ1186341.1"/>
    </source>
</evidence>
<reference evidence="2" key="1">
    <citation type="journal article" date="2022" name="bioRxiv">
        <title>Sequencing and chromosome-scale assembly of the giantPleurodeles waltlgenome.</title>
        <authorList>
            <person name="Brown T."/>
            <person name="Elewa A."/>
            <person name="Iarovenko S."/>
            <person name="Subramanian E."/>
            <person name="Araus A.J."/>
            <person name="Petzold A."/>
            <person name="Susuki M."/>
            <person name="Suzuki K.-i.T."/>
            <person name="Hayashi T."/>
            <person name="Toyoda A."/>
            <person name="Oliveira C."/>
            <person name="Osipova E."/>
            <person name="Leigh N.D."/>
            <person name="Simon A."/>
            <person name="Yun M.H."/>
        </authorList>
    </citation>
    <scope>NUCLEOTIDE SEQUENCE</scope>
    <source>
        <strain evidence="2">20211129_DDA</strain>
        <tissue evidence="2">Liver</tissue>
    </source>
</reference>
<dbReference type="EMBL" id="JANPWB010000005">
    <property type="protein sequence ID" value="KAJ1186341.1"/>
    <property type="molecule type" value="Genomic_DNA"/>
</dbReference>
<evidence type="ECO:0000256" key="1">
    <source>
        <dbReference type="SAM" id="MobiDB-lite"/>
    </source>
</evidence>
<dbReference type="AlphaFoldDB" id="A0AAV7UDE9"/>
<accession>A0AAV7UDE9</accession>
<organism evidence="2 3">
    <name type="scientific">Pleurodeles waltl</name>
    <name type="common">Iberian ribbed newt</name>
    <dbReference type="NCBI Taxonomy" id="8319"/>
    <lineage>
        <taxon>Eukaryota</taxon>
        <taxon>Metazoa</taxon>
        <taxon>Chordata</taxon>
        <taxon>Craniata</taxon>
        <taxon>Vertebrata</taxon>
        <taxon>Euteleostomi</taxon>
        <taxon>Amphibia</taxon>
        <taxon>Batrachia</taxon>
        <taxon>Caudata</taxon>
        <taxon>Salamandroidea</taxon>
        <taxon>Salamandridae</taxon>
        <taxon>Pleurodelinae</taxon>
        <taxon>Pleurodeles</taxon>
    </lineage>
</organism>
<keyword evidence="3" id="KW-1185">Reference proteome</keyword>
<feature type="region of interest" description="Disordered" evidence="1">
    <location>
        <begin position="1"/>
        <end position="48"/>
    </location>
</feature>